<keyword evidence="5 8" id="KW-1133">Transmembrane helix</keyword>
<comment type="caution">
    <text evidence="10">The sequence shown here is derived from an EMBL/GenBank/DDBJ whole genome shotgun (WGS) entry which is preliminary data.</text>
</comment>
<keyword evidence="7" id="KW-0413">Isomerase</keyword>
<keyword evidence="4" id="KW-0125">Carotenoid biosynthesis</keyword>
<evidence type="ECO:0000313" key="10">
    <source>
        <dbReference type="EMBL" id="GGB24330.1"/>
    </source>
</evidence>
<dbReference type="AlphaFoldDB" id="A0A916SZ76"/>
<dbReference type="GO" id="GO:0016872">
    <property type="term" value="F:intramolecular lyase activity"/>
    <property type="evidence" value="ECO:0007669"/>
    <property type="project" value="InterPro"/>
</dbReference>
<evidence type="ECO:0000313" key="11">
    <source>
        <dbReference type="Proteomes" id="UP000636793"/>
    </source>
</evidence>
<name>A0A916SZ76_9MICO</name>
<comment type="pathway">
    <text evidence="2">Carotenoid biosynthesis.</text>
</comment>
<evidence type="ECO:0000259" key="9">
    <source>
        <dbReference type="Pfam" id="PF18916"/>
    </source>
</evidence>
<reference evidence="10" key="1">
    <citation type="journal article" date="2014" name="Int. J. Syst. Evol. Microbiol.">
        <title>Complete genome sequence of Corynebacterium casei LMG S-19264T (=DSM 44701T), isolated from a smear-ripened cheese.</title>
        <authorList>
            <consortium name="US DOE Joint Genome Institute (JGI-PGF)"/>
            <person name="Walter F."/>
            <person name="Albersmeier A."/>
            <person name="Kalinowski J."/>
            <person name="Ruckert C."/>
        </authorList>
    </citation>
    <scope>NUCLEOTIDE SEQUENCE</scope>
    <source>
        <strain evidence="10">CGMCC 1.15085</strain>
    </source>
</reference>
<evidence type="ECO:0000256" key="2">
    <source>
        <dbReference type="ARBA" id="ARBA00004829"/>
    </source>
</evidence>
<evidence type="ECO:0000256" key="6">
    <source>
        <dbReference type="ARBA" id="ARBA00023136"/>
    </source>
</evidence>
<evidence type="ECO:0000256" key="3">
    <source>
        <dbReference type="ARBA" id="ARBA00022692"/>
    </source>
</evidence>
<sequence length="118" mass="13158">MSLRHLSYVAMLAFCLAGTLPLEFGYRLGVLHRPLRLLTTIVLASAPFVAWDVWATHAGQWHFDSRQALPWRVGGLPLEEIAFFVVVPLAAILTYEAVRHLTGSRHTRGNGPRRKGSV</sequence>
<feature type="transmembrane region" description="Helical" evidence="8">
    <location>
        <begin position="6"/>
        <end position="25"/>
    </location>
</feature>
<evidence type="ECO:0000256" key="5">
    <source>
        <dbReference type="ARBA" id="ARBA00022989"/>
    </source>
</evidence>
<evidence type="ECO:0000256" key="8">
    <source>
        <dbReference type="SAM" id="Phobius"/>
    </source>
</evidence>
<dbReference type="GO" id="GO:0045436">
    <property type="term" value="F:lycopene beta cyclase activity"/>
    <property type="evidence" value="ECO:0007669"/>
    <property type="project" value="UniProtKB-ARBA"/>
</dbReference>
<dbReference type="Proteomes" id="UP000636793">
    <property type="component" value="Unassembled WGS sequence"/>
</dbReference>
<dbReference type="EMBL" id="BMHI01000002">
    <property type="protein sequence ID" value="GGB24330.1"/>
    <property type="molecule type" value="Genomic_DNA"/>
</dbReference>
<evidence type="ECO:0000256" key="7">
    <source>
        <dbReference type="ARBA" id="ARBA00023235"/>
    </source>
</evidence>
<feature type="transmembrane region" description="Helical" evidence="8">
    <location>
        <begin position="37"/>
        <end position="61"/>
    </location>
</feature>
<keyword evidence="6 8" id="KW-0472">Membrane</keyword>
<accession>A0A916SZ76</accession>
<reference evidence="10" key="2">
    <citation type="submission" date="2020-09" db="EMBL/GenBank/DDBJ databases">
        <authorList>
            <person name="Sun Q."/>
            <person name="Zhou Y."/>
        </authorList>
    </citation>
    <scope>NUCLEOTIDE SEQUENCE</scope>
    <source>
        <strain evidence="10">CGMCC 1.15085</strain>
    </source>
</reference>
<evidence type="ECO:0000256" key="1">
    <source>
        <dbReference type="ARBA" id="ARBA00004141"/>
    </source>
</evidence>
<dbReference type="Pfam" id="PF18916">
    <property type="entry name" value="Lycopene_cyc"/>
    <property type="match status" value="1"/>
</dbReference>
<keyword evidence="11" id="KW-1185">Reference proteome</keyword>
<dbReference type="InterPro" id="IPR017825">
    <property type="entry name" value="Lycopene_cyclase_dom"/>
</dbReference>
<feature type="transmembrane region" description="Helical" evidence="8">
    <location>
        <begin position="81"/>
        <end position="98"/>
    </location>
</feature>
<protein>
    <submittedName>
        <fullName evidence="10">Lycopene cyclase</fullName>
    </submittedName>
</protein>
<gene>
    <name evidence="10" type="ORF">GCM10011492_12850</name>
</gene>
<dbReference type="RefSeq" id="WP_229749522.1">
    <property type="nucleotide sequence ID" value="NZ_BMHI01000002.1"/>
</dbReference>
<dbReference type="GO" id="GO:0016117">
    <property type="term" value="P:carotenoid biosynthetic process"/>
    <property type="evidence" value="ECO:0007669"/>
    <property type="project" value="UniProtKB-KW"/>
</dbReference>
<comment type="subcellular location">
    <subcellularLocation>
        <location evidence="1">Membrane</location>
        <topology evidence="1">Multi-pass membrane protein</topology>
    </subcellularLocation>
</comment>
<evidence type="ECO:0000256" key="4">
    <source>
        <dbReference type="ARBA" id="ARBA00022746"/>
    </source>
</evidence>
<dbReference type="NCBIfam" id="TIGR03462">
    <property type="entry name" value="CarR_dom_SF"/>
    <property type="match status" value="1"/>
</dbReference>
<organism evidence="10 11">
    <name type="scientific">Flexivirga endophytica</name>
    <dbReference type="NCBI Taxonomy" id="1849103"/>
    <lineage>
        <taxon>Bacteria</taxon>
        <taxon>Bacillati</taxon>
        <taxon>Actinomycetota</taxon>
        <taxon>Actinomycetes</taxon>
        <taxon>Micrococcales</taxon>
        <taxon>Dermacoccaceae</taxon>
        <taxon>Flexivirga</taxon>
    </lineage>
</organism>
<keyword evidence="3 8" id="KW-0812">Transmembrane</keyword>
<feature type="domain" description="Lycopene cyclase" evidence="9">
    <location>
        <begin position="10"/>
        <end position="97"/>
    </location>
</feature>
<dbReference type="GO" id="GO:0016020">
    <property type="term" value="C:membrane"/>
    <property type="evidence" value="ECO:0007669"/>
    <property type="project" value="UniProtKB-SubCell"/>
</dbReference>
<proteinExistence type="predicted"/>